<dbReference type="RefSeq" id="WP_273748425.1">
    <property type="nucleotide sequence ID" value="NZ_JAQSJE010000001.1"/>
</dbReference>
<sequence>MSLENYIQQAEKMPFADKLNFILNLLNDSEIDELEAYRIFTAQGEPQPQESPECRGAFIDFLDD</sequence>
<proteinExistence type="predicted"/>
<dbReference type="EMBL" id="JAQSJE010000001">
    <property type="protein sequence ID" value="MDD0823097.1"/>
    <property type="molecule type" value="Genomic_DNA"/>
</dbReference>
<gene>
    <name evidence="1" type="ORF">PTQ27_01235</name>
</gene>
<comment type="caution">
    <text evidence="1">The sequence shown here is derived from an EMBL/GenBank/DDBJ whole genome shotgun (WGS) entry which is preliminary data.</text>
</comment>
<protein>
    <submittedName>
        <fullName evidence="1">Uncharacterized protein</fullName>
    </submittedName>
</protein>
<dbReference type="Proteomes" id="UP001221909">
    <property type="component" value="Unassembled WGS sequence"/>
</dbReference>
<organism evidence="1 2">
    <name type="scientific">Mannheimia cairinae</name>
    <dbReference type="NCBI Taxonomy" id="3025936"/>
    <lineage>
        <taxon>Bacteria</taxon>
        <taxon>Pseudomonadati</taxon>
        <taxon>Pseudomonadota</taxon>
        <taxon>Gammaproteobacteria</taxon>
        <taxon>Pasteurellales</taxon>
        <taxon>Pasteurellaceae</taxon>
        <taxon>Mannheimia</taxon>
    </lineage>
</organism>
<reference evidence="1 2" key="1">
    <citation type="submission" date="2023-02" db="EMBL/GenBank/DDBJ databases">
        <title>Mannheimia cairiniae sp. nov., a novel species of Mannheimia obtained from moscovy ducks (Cairina moschata) and reclassification of Mannheimia ovis as heterotypic synonym of Mannheimia pernigra.</title>
        <authorList>
            <person name="Christensen H."/>
        </authorList>
    </citation>
    <scope>NUCLEOTIDE SEQUENCE [LARGE SCALE GENOMIC DNA]</scope>
    <source>
        <strain evidence="1 2">AT1</strain>
    </source>
</reference>
<evidence type="ECO:0000313" key="1">
    <source>
        <dbReference type="EMBL" id="MDD0823097.1"/>
    </source>
</evidence>
<keyword evidence="2" id="KW-1185">Reference proteome</keyword>
<evidence type="ECO:0000313" key="2">
    <source>
        <dbReference type="Proteomes" id="UP001221909"/>
    </source>
</evidence>
<name>A0ABT5MM59_9PAST</name>
<accession>A0ABT5MM59</accession>